<reference evidence="2 3" key="1">
    <citation type="journal article" date="2021" name="BMC Genomics">
        <title>Datura genome reveals duplications of psychoactive alkaloid biosynthetic genes and high mutation rate following tissue culture.</title>
        <authorList>
            <person name="Rajewski A."/>
            <person name="Carter-House D."/>
            <person name="Stajich J."/>
            <person name="Litt A."/>
        </authorList>
    </citation>
    <scope>NUCLEOTIDE SEQUENCE [LARGE SCALE GENOMIC DNA]</scope>
    <source>
        <strain evidence="2">AR-01</strain>
    </source>
</reference>
<name>A0ABS8UIX0_DATST</name>
<sequence>MTTTIQPGVEVPCSGKVLSSYDALANDEGGYNITDANPIHASSHLDDVMTCQLSYGCGDRPVVSANQLSYGCGIETQSDVESTELESTNDAQSGSSQPNVFSISDPQGIQLEIDLSGWFNTGSQ</sequence>
<evidence type="ECO:0000313" key="3">
    <source>
        <dbReference type="Proteomes" id="UP000823775"/>
    </source>
</evidence>
<dbReference type="Proteomes" id="UP000823775">
    <property type="component" value="Unassembled WGS sequence"/>
</dbReference>
<organism evidence="2 3">
    <name type="scientific">Datura stramonium</name>
    <name type="common">Jimsonweed</name>
    <name type="synonym">Common thornapple</name>
    <dbReference type="NCBI Taxonomy" id="4076"/>
    <lineage>
        <taxon>Eukaryota</taxon>
        <taxon>Viridiplantae</taxon>
        <taxon>Streptophyta</taxon>
        <taxon>Embryophyta</taxon>
        <taxon>Tracheophyta</taxon>
        <taxon>Spermatophyta</taxon>
        <taxon>Magnoliopsida</taxon>
        <taxon>eudicotyledons</taxon>
        <taxon>Gunneridae</taxon>
        <taxon>Pentapetalae</taxon>
        <taxon>asterids</taxon>
        <taxon>lamiids</taxon>
        <taxon>Solanales</taxon>
        <taxon>Solanaceae</taxon>
        <taxon>Solanoideae</taxon>
        <taxon>Datureae</taxon>
        <taxon>Datura</taxon>
    </lineage>
</organism>
<accession>A0ABS8UIX0</accession>
<keyword evidence="3" id="KW-1185">Reference proteome</keyword>
<proteinExistence type="predicted"/>
<gene>
    <name evidence="2" type="ORF">HAX54_016464</name>
</gene>
<evidence type="ECO:0000313" key="2">
    <source>
        <dbReference type="EMBL" id="MCD9558838.1"/>
    </source>
</evidence>
<dbReference type="EMBL" id="JACEIK010002067">
    <property type="protein sequence ID" value="MCD9558838.1"/>
    <property type="molecule type" value="Genomic_DNA"/>
</dbReference>
<comment type="caution">
    <text evidence="2">The sequence shown here is derived from an EMBL/GenBank/DDBJ whole genome shotgun (WGS) entry which is preliminary data.</text>
</comment>
<protein>
    <submittedName>
        <fullName evidence="2">Uncharacterized protein</fullName>
    </submittedName>
</protein>
<evidence type="ECO:0000256" key="1">
    <source>
        <dbReference type="SAM" id="MobiDB-lite"/>
    </source>
</evidence>
<feature type="region of interest" description="Disordered" evidence="1">
    <location>
        <begin position="81"/>
        <end position="103"/>
    </location>
</feature>